<dbReference type="EMBL" id="FZNR01000001">
    <property type="protein sequence ID" value="SNR25600.1"/>
    <property type="molecule type" value="Genomic_DNA"/>
</dbReference>
<proteinExistence type="predicted"/>
<feature type="region of interest" description="Disordered" evidence="1">
    <location>
        <begin position="155"/>
        <end position="187"/>
    </location>
</feature>
<sequence length="187" mass="19930">MNVTTAEARMTIVSATPSSVPRLRLEPTGSRRTLLDGAWWPRSTDPVVELPGLILAIDKIRGPVTRLVLAASGWDSHPRRLSVHGRVLRLGYFASQPLSLLTAICARNERVDLLVVAPGTTSGTADAAMILAATTTNLVHAQNILLAVSRSATQESAGSAPEEAWETDGGRLGPVPAQRRVPETSRV</sequence>
<protein>
    <submittedName>
        <fullName evidence="2">Uncharacterized protein</fullName>
    </submittedName>
</protein>
<name>A0A238UTU1_9ACTN</name>
<organism evidence="2 3">
    <name type="scientific">Actinoplanes regularis</name>
    <dbReference type="NCBI Taxonomy" id="52697"/>
    <lineage>
        <taxon>Bacteria</taxon>
        <taxon>Bacillati</taxon>
        <taxon>Actinomycetota</taxon>
        <taxon>Actinomycetes</taxon>
        <taxon>Micromonosporales</taxon>
        <taxon>Micromonosporaceae</taxon>
        <taxon>Actinoplanes</taxon>
    </lineage>
</organism>
<gene>
    <name evidence="2" type="ORF">SAMN06264365_101163</name>
</gene>
<reference evidence="2 3" key="1">
    <citation type="submission" date="2017-06" db="EMBL/GenBank/DDBJ databases">
        <authorList>
            <person name="Kim H.J."/>
            <person name="Triplett B.A."/>
        </authorList>
    </citation>
    <scope>NUCLEOTIDE SEQUENCE [LARGE SCALE GENOMIC DNA]</scope>
    <source>
        <strain evidence="2 3">DSM 43151</strain>
    </source>
</reference>
<accession>A0A238UTU1</accession>
<dbReference type="Pfam" id="PF19457">
    <property type="entry name" value="DUF5994"/>
    <property type="match status" value="1"/>
</dbReference>
<dbReference type="OrthoDB" id="3785441at2"/>
<dbReference type="AlphaFoldDB" id="A0A238UTU1"/>
<dbReference type="InterPro" id="IPR046036">
    <property type="entry name" value="DUF5994"/>
</dbReference>
<keyword evidence="3" id="KW-1185">Reference proteome</keyword>
<evidence type="ECO:0000313" key="2">
    <source>
        <dbReference type="EMBL" id="SNR25600.1"/>
    </source>
</evidence>
<dbReference type="RefSeq" id="WP_143232172.1">
    <property type="nucleotide sequence ID" value="NZ_BOMU01000012.1"/>
</dbReference>
<dbReference type="Proteomes" id="UP000198415">
    <property type="component" value="Unassembled WGS sequence"/>
</dbReference>
<evidence type="ECO:0000313" key="3">
    <source>
        <dbReference type="Proteomes" id="UP000198415"/>
    </source>
</evidence>
<evidence type="ECO:0000256" key="1">
    <source>
        <dbReference type="SAM" id="MobiDB-lite"/>
    </source>
</evidence>